<dbReference type="SUPFAM" id="SSF51905">
    <property type="entry name" value="FAD/NAD(P)-binding domain"/>
    <property type="match status" value="1"/>
</dbReference>
<dbReference type="GO" id="GO:0030328">
    <property type="term" value="P:prenylcysteine catabolic process"/>
    <property type="evidence" value="ECO:0007669"/>
    <property type="project" value="InterPro"/>
</dbReference>
<dbReference type="KEGG" id="glz:GLAREA_07174"/>
<dbReference type="Pfam" id="PF07156">
    <property type="entry name" value="Prenylcys_lyase"/>
    <property type="match status" value="1"/>
</dbReference>
<dbReference type="PIRSF" id="PIRSF036292">
    <property type="entry name" value="Prenylcysteine_oxidase"/>
    <property type="match status" value="1"/>
</dbReference>
<feature type="domain" description="Prenylcysteine lyase" evidence="8">
    <location>
        <begin position="149"/>
        <end position="516"/>
    </location>
</feature>
<dbReference type="eggNOG" id="ENOG502QSHJ">
    <property type="taxonomic scope" value="Eukaryota"/>
</dbReference>
<comment type="cofactor">
    <cofactor evidence="1">
        <name>FAD</name>
        <dbReference type="ChEBI" id="CHEBI:57692"/>
    </cofactor>
</comment>
<comment type="similarity">
    <text evidence="2">Belongs to the prenylcysteine oxidase family.</text>
</comment>
<dbReference type="InterPro" id="IPR017046">
    <property type="entry name" value="Prenylcysteine_Oxase1"/>
</dbReference>
<dbReference type="Pfam" id="PF13450">
    <property type="entry name" value="NAD_binding_8"/>
    <property type="match status" value="1"/>
</dbReference>
<gene>
    <name evidence="9" type="ORF">GLAREA_07174</name>
</gene>
<dbReference type="Proteomes" id="UP000016922">
    <property type="component" value="Unassembled WGS sequence"/>
</dbReference>
<evidence type="ECO:0000313" key="10">
    <source>
        <dbReference type="Proteomes" id="UP000016922"/>
    </source>
</evidence>
<keyword evidence="3" id="KW-0285">Flavoprotein</keyword>
<reference evidence="9 10" key="1">
    <citation type="journal article" date="2013" name="BMC Genomics">
        <title>Genomics-driven discovery of the pneumocandin biosynthetic gene cluster in the fungus Glarea lozoyensis.</title>
        <authorList>
            <person name="Chen L."/>
            <person name="Yue Q."/>
            <person name="Zhang X."/>
            <person name="Xiang M."/>
            <person name="Wang C."/>
            <person name="Li S."/>
            <person name="Che Y."/>
            <person name="Ortiz-Lopez F.J."/>
            <person name="Bills G.F."/>
            <person name="Liu X."/>
            <person name="An Z."/>
        </authorList>
    </citation>
    <scope>NUCLEOTIDE SEQUENCE [LARGE SCALE GENOMIC DNA]</scope>
    <source>
        <strain evidence="10">ATCC 20868 / MF5171</strain>
    </source>
</reference>
<dbReference type="HOGENOM" id="CLU_021176_0_0_1"/>
<dbReference type="PANTHER" id="PTHR15944">
    <property type="entry name" value="FARNESYLCYSTEINE LYASE"/>
    <property type="match status" value="1"/>
</dbReference>
<keyword evidence="7" id="KW-0325">Glycoprotein</keyword>
<dbReference type="OrthoDB" id="437369at2759"/>
<dbReference type="GeneID" id="19466227"/>
<evidence type="ECO:0000256" key="7">
    <source>
        <dbReference type="ARBA" id="ARBA00023180"/>
    </source>
</evidence>
<dbReference type="AlphaFoldDB" id="S3DQ22"/>
<evidence type="ECO:0000256" key="6">
    <source>
        <dbReference type="ARBA" id="ARBA00023002"/>
    </source>
</evidence>
<keyword evidence="5" id="KW-0274">FAD</keyword>
<dbReference type="RefSeq" id="XP_008079313.1">
    <property type="nucleotide sequence ID" value="XM_008081122.1"/>
</dbReference>
<evidence type="ECO:0000259" key="8">
    <source>
        <dbReference type="Pfam" id="PF07156"/>
    </source>
</evidence>
<evidence type="ECO:0000256" key="2">
    <source>
        <dbReference type="ARBA" id="ARBA00009967"/>
    </source>
</evidence>
<keyword evidence="4" id="KW-0732">Signal</keyword>
<dbReference type="GO" id="GO:0001735">
    <property type="term" value="F:prenylcysteine oxidase activity"/>
    <property type="evidence" value="ECO:0007669"/>
    <property type="project" value="InterPro"/>
</dbReference>
<accession>S3DQ22</accession>
<evidence type="ECO:0000313" key="9">
    <source>
        <dbReference type="EMBL" id="EPE34161.1"/>
    </source>
</evidence>
<dbReference type="InterPro" id="IPR036188">
    <property type="entry name" value="FAD/NAD-bd_sf"/>
</dbReference>
<proteinExistence type="inferred from homology"/>
<dbReference type="PANTHER" id="PTHR15944:SF0">
    <property type="entry name" value="PRENYLCYSTEINE LYASE DOMAIN-CONTAINING PROTEIN"/>
    <property type="match status" value="1"/>
</dbReference>
<dbReference type="InterPro" id="IPR010795">
    <property type="entry name" value="Prenylcys_lyase"/>
</dbReference>
<keyword evidence="10" id="KW-1185">Reference proteome</keyword>
<evidence type="ECO:0000256" key="5">
    <source>
        <dbReference type="ARBA" id="ARBA00022827"/>
    </source>
</evidence>
<dbReference type="GO" id="GO:0030327">
    <property type="term" value="P:prenylated protein catabolic process"/>
    <property type="evidence" value="ECO:0007669"/>
    <property type="project" value="TreeGrafter"/>
</dbReference>
<evidence type="ECO:0000256" key="1">
    <source>
        <dbReference type="ARBA" id="ARBA00001974"/>
    </source>
</evidence>
<organism evidence="9 10">
    <name type="scientific">Glarea lozoyensis (strain ATCC 20868 / MF5171)</name>
    <dbReference type="NCBI Taxonomy" id="1116229"/>
    <lineage>
        <taxon>Eukaryota</taxon>
        <taxon>Fungi</taxon>
        <taxon>Dikarya</taxon>
        <taxon>Ascomycota</taxon>
        <taxon>Pezizomycotina</taxon>
        <taxon>Leotiomycetes</taxon>
        <taxon>Helotiales</taxon>
        <taxon>Helotiaceae</taxon>
        <taxon>Glarea</taxon>
    </lineage>
</organism>
<keyword evidence="6" id="KW-0560">Oxidoreductase</keyword>
<sequence>MHAGWNLVAIVSLFYGNALGFFWPFTAFAAPSSVAAVPSAAPKRVAIIGAGAGGSSAAYYLRQFAEQSDIDIDITVYERASYIGGRSTTVNAYNDARFPVELGGSIFVATNEILKNFTLEHGLEPQDSGTEYSDVLGIWNGESFVHTMKDSGWQWWDNTKLLWKYGMAPIKTVRLMKVVVGKFKQLYTAPFFPFRSLSDRAEDLDLLPATGVTGEQYLEKNGITGPFTTDIIQASTRVNYGQNLGVIHGLETMVCMAIEGAMSVRGGNWQIFDGMLKSSNATINLNTTVDAISKVNGKYAVQSTLLGASASTTKHYDTVILAAPFQYSGINVEEGVLRKTPDKIPYVTLHVTLFASNRTFSPKFFGLGPDADVPTTIITTLPPGEVPARPEDGVGKAGFFSMSTLRSVINPVTLQTENLYKVFSPAPVTPEFLAKVFDAEIPSNLNNISASDSGVISWYYPHVWHSYPYEYPRVTFEDSEIARGFYYTSGMDSFISTMETNALMGMNVARLVMDDFLEFLPQSGTEAGGQVPIQVERKENEL</sequence>
<name>S3DQ22_GLAL2</name>
<dbReference type="STRING" id="1116229.S3DQ22"/>
<evidence type="ECO:0000256" key="4">
    <source>
        <dbReference type="ARBA" id="ARBA00022729"/>
    </source>
</evidence>
<protein>
    <submittedName>
        <fullName evidence="9">FAD/NAD(P)-binding protein</fullName>
    </submittedName>
</protein>
<dbReference type="Gene3D" id="3.50.50.60">
    <property type="entry name" value="FAD/NAD(P)-binding domain"/>
    <property type="match status" value="1"/>
</dbReference>
<dbReference type="OMA" id="SIGIWDG"/>
<evidence type="ECO:0000256" key="3">
    <source>
        <dbReference type="ARBA" id="ARBA00022630"/>
    </source>
</evidence>
<dbReference type="EMBL" id="KE145357">
    <property type="protein sequence ID" value="EPE34161.1"/>
    <property type="molecule type" value="Genomic_DNA"/>
</dbReference>